<keyword evidence="1" id="KW-0472">Membrane</keyword>
<evidence type="ECO:0000256" key="1">
    <source>
        <dbReference type="SAM" id="Phobius"/>
    </source>
</evidence>
<evidence type="ECO:0000313" key="2">
    <source>
        <dbReference type="EMBL" id="AXO89068.1"/>
    </source>
</evidence>
<keyword evidence="3" id="KW-1185">Reference proteome</keyword>
<reference evidence="2 3" key="1">
    <citation type="submission" date="2018-08" db="EMBL/GenBank/DDBJ databases">
        <authorList>
            <person name="Lee Y."/>
            <person name="Kakembo D."/>
        </authorList>
    </citation>
    <scope>NUCLEOTIDE SEQUENCE [LARGE SCALE GENOMIC DNA]</scope>
    <source>
        <strain evidence="2 3">JBCS1880</strain>
    </source>
</reference>
<keyword evidence="1" id="KW-0812">Transmembrane</keyword>
<proteinExistence type="predicted"/>
<dbReference type="RefSeq" id="WP_029614905.1">
    <property type="nucleotide sequence ID" value="NZ_CP009747.1"/>
</dbReference>
<gene>
    <name evidence="2" type="ORF">DZC75_14050</name>
</gene>
<dbReference type="Proteomes" id="UP000258127">
    <property type="component" value="Chromosome"/>
</dbReference>
<dbReference type="AlphaFoldDB" id="A0AAI8PAM7"/>
<protein>
    <submittedName>
        <fullName evidence="2">CcoQ/FixQ family Cbb3-type cytochrome c oxidase assembly chaperone</fullName>
    </submittedName>
</protein>
<name>A0AAI8PAM7_9PSED</name>
<evidence type="ECO:0000313" key="3">
    <source>
        <dbReference type="Proteomes" id="UP000258127"/>
    </source>
</evidence>
<organism evidence="2 3">
    <name type="scientific">Pseudomonas parafulva</name>
    <dbReference type="NCBI Taxonomy" id="157782"/>
    <lineage>
        <taxon>Bacteria</taxon>
        <taxon>Pseudomonadati</taxon>
        <taxon>Pseudomonadota</taxon>
        <taxon>Gammaproteobacteria</taxon>
        <taxon>Pseudomonadales</taxon>
        <taxon>Pseudomonadaceae</taxon>
        <taxon>Pseudomonas</taxon>
    </lineage>
</organism>
<feature type="transmembrane region" description="Helical" evidence="1">
    <location>
        <begin position="6"/>
        <end position="28"/>
    </location>
</feature>
<dbReference type="KEGG" id="ppv:NJ69_10605"/>
<keyword evidence="1" id="KW-1133">Transmembrane helix</keyword>
<dbReference type="EMBL" id="CP031641">
    <property type="protein sequence ID" value="AXO89068.1"/>
    <property type="molecule type" value="Genomic_DNA"/>
</dbReference>
<accession>A0AAI8PAM7</accession>
<sequence>MEFDIGMIRGLGTLVVLVAFIGLSLWVFNRRRDRDFAEARLLPFDDDRLPPAGQEPAAASAAVTAVVRSNGQ</sequence>